<dbReference type="Gene3D" id="3.30.70.270">
    <property type="match status" value="1"/>
</dbReference>
<protein>
    <recommendedName>
        <fullName evidence="1">diguanylate cyclase</fullName>
        <ecNumber evidence="1">2.7.7.65</ecNumber>
    </recommendedName>
</protein>
<dbReference type="EMBL" id="JACIIX010000001">
    <property type="protein sequence ID" value="MBB6208775.1"/>
    <property type="molecule type" value="Genomic_DNA"/>
</dbReference>
<dbReference type="InterPro" id="IPR043128">
    <property type="entry name" value="Rev_trsase/Diguanyl_cyclase"/>
</dbReference>
<dbReference type="EC" id="2.7.7.65" evidence="1"/>
<dbReference type="GO" id="GO:0043709">
    <property type="term" value="P:cell adhesion involved in single-species biofilm formation"/>
    <property type="evidence" value="ECO:0007669"/>
    <property type="project" value="TreeGrafter"/>
</dbReference>
<dbReference type="Proteomes" id="UP000544872">
    <property type="component" value="Unassembled WGS sequence"/>
</dbReference>
<dbReference type="InterPro" id="IPR050469">
    <property type="entry name" value="Diguanylate_Cyclase"/>
</dbReference>
<evidence type="ECO:0000313" key="5">
    <source>
        <dbReference type="EMBL" id="MBB6208775.1"/>
    </source>
</evidence>
<comment type="catalytic activity">
    <reaction evidence="2">
        <text>2 GTP = 3',3'-c-di-GMP + 2 diphosphate</text>
        <dbReference type="Rhea" id="RHEA:24898"/>
        <dbReference type="ChEBI" id="CHEBI:33019"/>
        <dbReference type="ChEBI" id="CHEBI:37565"/>
        <dbReference type="ChEBI" id="CHEBI:58805"/>
        <dbReference type="EC" id="2.7.7.65"/>
    </reaction>
</comment>
<keyword evidence="3" id="KW-1133">Transmembrane helix</keyword>
<dbReference type="CDD" id="cd01949">
    <property type="entry name" value="GGDEF"/>
    <property type="match status" value="1"/>
</dbReference>
<dbReference type="GO" id="GO:0005886">
    <property type="term" value="C:plasma membrane"/>
    <property type="evidence" value="ECO:0007669"/>
    <property type="project" value="TreeGrafter"/>
</dbReference>
<organism evidence="5 6">
    <name type="scientific">Novispirillum itersonii</name>
    <name type="common">Aquaspirillum itersonii</name>
    <dbReference type="NCBI Taxonomy" id="189"/>
    <lineage>
        <taxon>Bacteria</taxon>
        <taxon>Pseudomonadati</taxon>
        <taxon>Pseudomonadota</taxon>
        <taxon>Alphaproteobacteria</taxon>
        <taxon>Rhodospirillales</taxon>
        <taxon>Novispirillaceae</taxon>
        <taxon>Novispirillum</taxon>
    </lineage>
</organism>
<gene>
    <name evidence="5" type="ORF">FHS48_000156</name>
</gene>
<dbReference type="CDD" id="cd12915">
    <property type="entry name" value="PDC2_DGC_like"/>
    <property type="match status" value="1"/>
</dbReference>
<dbReference type="FunFam" id="3.30.70.270:FF:000001">
    <property type="entry name" value="Diguanylate cyclase domain protein"/>
    <property type="match status" value="1"/>
</dbReference>
<feature type="domain" description="GGDEF" evidence="4">
    <location>
        <begin position="366"/>
        <end position="498"/>
    </location>
</feature>
<feature type="transmembrane region" description="Helical" evidence="3">
    <location>
        <begin position="20"/>
        <end position="42"/>
    </location>
</feature>
<dbReference type="GO" id="GO:1902201">
    <property type="term" value="P:negative regulation of bacterial-type flagellum-dependent cell motility"/>
    <property type="evidence" value="ECO:0007669"/>
    <property type="project" value="TreeGrafter"/>
</dbReference>
<dbReference type="Pfam" id="PF00990">
    <property type="entry name" value="GGDEF"/>
    <property type="match status" value="1"/>
</dbReference>
<dbReference type="PROSITE" id="PS50887">
    <property type="entry name" value="GGDEF"/>
    <property type="match status" value="1"/>
</dbReference>
<sequence length="498" mass="54319">MPLQSKPLPSSPLSRLCAMTGVFGLLFVMLAAIGAGLVLDLIRSREALIAERVALADQRSQFLAQWLGTTIVSVDYVLKGLNDMIPPEELIRRTATPAETERLNSLLTVKADSLPGVRSLFLYGPDCVYRATSNPAFLGYHSSQSFCTDRQVPVEDRVHLQYIPAEQSVSQQPVLLVARHHSGPDRHMTGGSLASIPLSYAQDWLNTVPVGPNDVLTLTDDSMTILARAPYIADAIGRRLPPRTDTLRQFGSERASQTMVAKSQIDGRERIFGVSKIENVPLLIFVGFDLSDALGDWRKRCWQLGSGFTVLLGLAGIAFRAHRVALRQREAMRRLSITDPLTGVYNRRHLVATGAALAAGSIAQDSPLSLLLIDIDRFKLVNDRWGHPTGDRVIQTLADDMNGESRTTDTVARMGGEEFALLLPGTAAADARAMAERLCLRVRQRPPVMSENGQPVPFTISIGVATLRPGDSFDSLTSRADAALYAAKEGGRDRVFAL</sequence>
<dbReference type="NCBIfam" id="TIGR00254">
    <property type="entry name" value="GGDEF"/>
    <property type="match status" value="1"/>
</dbReference>
<dbReference type="SMART" id="SM00267">
    <property type="entry name" value="GGDEF"/>
    <property type="match status" value="1"/>
</dbReference>
<dbReference type="SUPFAM" id="SSF55073">
    <property type="entry name" value="Nucleotide cyclase"/>
    <property type="match status" value="1"/>
</dbReference>
<keyword evidence="3" id="KW-0472">Membrane</keyword>
<dbReference type="RefSeq" id="WP_184260119.1">
    <property type="nucleotide sequence ID" value="NZ_JACIIX010000001.1"/>
</dbReference>
<reference evidence="5 6" key="1">
    <citation type="submission" date="2020-08" db="EMBL/GenBank/DDBJ databases">
        <title>Genomic Encyclopedia of Type Strains, Phase IV (KMG-IV): sequencing the most valuable type-strain genomes for metagenomic binning, comparative biology and taxonomic classification.</title>
        <authorList>
            <person name="Goeker M."/>
        </authorList>
    </citation>
    <scope>NUCLEOTIDE SEQUENCE [LARGE SCALE GENOMIC DNA]</scope>
    <source>
        <strain evidence="5 6">DSM 11590</strain>
    </source>
</reference>
<feature type="transmembrane region" description="Helical" evidence="3">
    <location>
        <begin position="301"/>
        <end position="319"/>
    </location>
</feature>
<comment type="caution">
    <text evidence="5">The sequence shown here is derived from an EMBL/GenBank/DDBJ whole genome shotgun (WGS) entry which is preliminary data.</text>
</comment>
<keyword evidence="3" id="KW-0812">Transmembrane</keyword>
<dbReference type="PANTHER" id="PTHR45138">
    <property type="entry name" value="REGULATORY COMPONENTS OF SENSORY TRANSDUCTION SYSTEM"/>
    <property type="match status" value="1"/>
</dbReference>
<dbReference type="InterPro" id="IPR000160">
    <property type="entry name" value="GGDEF_dom"/>
</dbReference>
<evidence type="ECO:0000256" key="3">
    <source>
        <dbReference type="SAM" id="Phobius"/>
    </source>
</evidence>
<name>A0A7W9ZCK6_NOVIT</name>
<accession>A0A7W9ZCK6</accession>
<dbReference type="PANTHER" id="PTHR45138:SF9">
    <property type="entry name" value="DIGUANYLATE CYCLASE DGCM-RELATED"/>
    <property type="match status" value="1"/>
</dbReference>
<evidence type="ECO:0000259" key="4">
    <source>
        <dbReference type="PROSITE" id="PS50887"/>
    </source>
</evidence>
<keyword evidence="6" id="KW-1185">Reference proteome</keyword>
<evidence type="ECO:0000256" key="1">
    <source>
        <dbReference type="ARBA" id="ARBA00012528"/>
    </source>
</evidence>
<proteinExistence type="predicted"/>
<dbReference type="Gene3D" id="3.30.450.20">
    <property type="entry name" value="PAS domain"/>
    <property type="match status" value="2"/>
</dbReference>
<evidence type="ECO:0000256" key="2">
    <source>
        <dbReference type="ARBA" id="ARBA00034247"/>
    </source>
</evidence>
<dbReference type="AlphaFoldDB" id="A0A7W9ZCK6"/>
<dbReference type="InterPro" id="IPR029787">
    <property type="entry name" value="Nucleotide_cyclase"/>
</dbReference>
<evidence type="ECO:0000313" key="6">
    <source>
        <dbReference type="Proteomes" id="UP000544872"/>
    </source>
</evidence>
<dbReference type="GO" id="GO:0052621">
    <property type="term" value="F:diguanylate cyclase activity"/>
    <property type="evidence" value="ECO:0007669"/>
    <property type="project" value="UniProtKB-EC"/>
</dbReference>